<dbReference type="Proteomes" id="UP000008311">
    <property type="component" value="Unassembled WGS sequence"/>
</dbReference>
<feature type="region of interest" description="Disordered" evidence="1">
    <location>
        <begin position="80"/>
        <end position="109"/>
    </location>
</feature>
<dbReference type="AlphaFoldDB" id="B9T822"/>
<proteinExistence type="predicted"/>
<feature type="compositionally biased region" description="Polar residues" evidence="1">
    <location>
        <begin position="1"/>
        <end position="18"/>
    </location>
</feature>
<protein>
    <submittedName>
        <fullName evidence="2">Uncharacterized protein</fullName>
    </submittedName>
</protein>
<evidence type="ECO:0000313" key="3">
    <source>
        <dbReference type="Proteomes" id="UP000008311"/>
    </source>
</evidence>
<keyword evidence="3" id="KW-1185">Reference proteome</keyword>
<reference evidence="3" key="1">
    <citation type="journal article" date="2010" name="Nat. Biotechnol.">
        <title>Draft genome sequence of the oilseed species Ricinus communis.</title>
        <authorList>
            <person name="Chan A.P."/>
            <person name="Crabtree J."/>
            <person name="Zhao Q."/>
            <person name="Lorenzi H."/>
            <person name="Orvis J."/>
            <person name="Puiu D."/>
            <person name="Melake-Berhan A."/>
            <person name="Jones K.M."/>
            <person name="Redman J."/>
            <person name="Chen G."/>
            <person name="Cahoon E.B."/>
            <person name="Gedil M."/>
            <person name="Stanke M."/>
            <person name="Haas B.J."/>
            <person name="Wortman J.R."/>
            <person name="Fraser-Liggett C.M."/>
            <person name="Ravel J."/>
            <person name="Rabinowicz P.D."/>
        </authorList>
    </citation>
    <scope>NUCLEOTIDE SEQUENCE [LARGE SCALE GENOMIC DNA]</scope>
    <source>
        <strain evidence="3">cv. Hale</strain>
    </source>
</reference>
<evidence type="ECO:0000313" key="2">
    <source>
        <dbReference type="EMBL" id="EEF27993.1"/>
    </source>
</evidence>
<organism evidence="2 3">
    <name type="scientific">Ricinus communis</name>
    <name type="common">Castor bean</name>
    <dbReference type="NCBI Taxonomy" id="3988"/>
    <lineage>
        <taxon>Eukaryota</taxon>
        <taxon>Viridiplantae</taxon>
        <taxon>Streptophyta</taxon>
        <taxon>Embryophyta</taxon>
        <taxon>Tracheophyta</taxon>
        <taxon>Spermatophyta</taxon>
        <taxon>Magnoliopsida</taxon>
        <taxon>eudicotyledons</taxon>
        <taxon>Gunneridae</taxon>
        <taxon>Pentapetalae</taxon>
        <taxon>rosids</taxon>
        <taxon>fabids</taxon>
        <taxon>Malpighiales</taxon>
        <taxon>Euphorbiaceae</taxon>
        <taxon>Acalyphoideae</taxon>
        <taxon>Acalypheae</taxon>
        <taxon>Ricinus</taxon>
    </lineage>
</organism>
<dbReference type="InParanoid" id="B9T822"/>
<feature type="region of interest" description="Disordered" evidence="1">
    <location>
        <begin position="1"/>
        <end position="23"/>
    </location>
</feature>
<dbReference type="EMBL" id="EQ974889">
    <property type="protein sequence ID" value="EEF27993.1"/>
    <property type="molecule type" value="Genomic_DNA"/>
</dbReference>
<gene>
    <name evidence="2" type="ORF">RCOM_0273630</name>
</gene>
<evidence type="ECO:0000256" key="1">
    <source>
        <dbReference type="SAM" id="MobiDB-lite"/>
    </source>
</evidence>
<sequence length="109" mass="12367">MYNNLTSSQKENLIASRNQDQDDDFFSDPKFLEAAAEIENAIMKLIKVVDRPTFSLRITPHIESGENQPNEEDVEMFNNAAFSDVQEPSEAQDPPQVRVDEPQIPTAEK</sequence>
<accession>B9T822</accession>
<name>B9T822_RICCO</name>